<dbReference type="InterPro" id="IPR007922">
    <property type="entry name" value="DciA-like"/>
</dbReference>
<evidence type="ECO:0000313" key="2">
    <source>
        <dbReference type="Proteomes" id="UP000001235"/>
    </source>
</evidence>
<evidence type="ECO:0000313" key="1">
    <source>
        <dbReference type="EMBL" id="ADL54387.1"/>
    </source>
</evidence>
<dbReference type="eggNOG" id="COG4701">
    <property type="taxonomic scope" value="Bacteria"/>
</dbReference>
<dbReference type="HOGENOM" id="CLU_114851_2_1_4"/>
<dbReference type="Pfam" id="PF05258">
    <property type="entry name" value="DciA"/>
    <property type="match status" value="1"/>
</dbReference>
<evidence type="ECO:0008006" key="3">
    <source>
        <dbReference type="Google" id="ProtNLM"/>
    </source>
</evidence>
<dbReference type="STRING" id="395494.Galf_0343"/>
<accession>D9SJN8</accession>
<organism evidence="1 2">
    <name type="scientific">Gallionella capsiferriformans (strain ES-2)</name>
    <name type="common">Gallionella ferruginea capsiferriformans (strain ES-2)</name>
    <dbReference type="NCBI Taxonomy" id="395494"/>
    <lineage>
        <taxon>Bacteria</taxon>
        <taxon>Pseudomonadati</taxon>
        <taxon>Pseudomonadota</taxon>
        <taxon>Betaproteobacteria</taxon>
        <taxon>Nitrosomonadales</taxon>
        <taxon>Gallionellaceae</taxon>
        <taxon>Gallionella</taxon>
    </lineage>
</organism>
<name>D9SJN8_GALCS</name>
<dbReference type="KEGG" id="gca:Galf_0343"/>
<reference evidence="1 2" key="1">
    <citation type="submission" date="2010-08" db="EMBL/GenBank/DDBJ databases">
        <title>Complete sequence of Gallionella capsiferriformans ES-2.</title>
        <authorList>
            <consortium name="US DOE Joint Genome Institute"/>
            <person name="Lucas S."/>
            <person name="Copeland A."/>
            <person name="Lapidus A."/>
            <person name="Cheng J.-F."/>
            <person name="Bruce D."/>
            <person name="Goodwin L."/>
            <person name="Pitluck S."/>
            <person name="Chertkov O."/>
            <person name="Davenport K.W."/>
            <person name="Detter J.C."/>
            <person name="Han C."/>
            <person name="Tapia R."/>
            <person name="Land M."/>
            <person name="Hauser L."/>
            <person name="Chang Y.-J."/>
            <person name="Jeffries C."/>
            <person name="Kyrpides N."/>
            <person name="Ivanova N."/>
            <person name="Mikhailova N."/>
            <person name="Shelobolina E.S."/>
            <person name="Picardal F."/>
            <person name="Roden E."/>
            <person name="Emerson D."/>
            <person name="Woyke T."/>
        </authorList>
    </citation>
    <scope>NUCLEOTIDE SEQUENCE [LARGE SCALE GENOMIC DNA]</scope>
    <source>
        <strain evidence="1 2">ES-2</strain>
    </source>
</reference>
<dbReference type="AlphaFoldDB" id="D9SJN8"/>
<dbReference type="EMBL" id="CP002159">
    <property type="protein sequence ID" value="ADL54387.1"/>
    <property type="molecule type" value="Genomic_DNA"/>
</dbReference>
<gene>
    <name evidence="1" type="ordered locus">Galf_0343</name>
</gene>
<proteinExistence type="predicted"/>
<dbReference type="Proteomes" id="UP000001235">
    <property type="component" value="Chromosome"/>
</dbReference>
<sequence length="138" mass="15088">MTQRLKSLMNSSSQLRELLNAVQSLTELQHHFNQVAPAYLSAHCQVLGLRQGTLSIAASNGTLAAKLRQLAPELVTKLQDKGCEVSGIRVKVQVSYAVVKTRPAPRLLSNTAKNQLHALSDNLPESPLKFALEKFSKS</sequence>
<protein>
    <recommendedName>
        <fullName evidence="3">DUF721 domain-containing protein</fullName>
    </recommendedName>
</protein>
<keyword evidence="2" id="KW-1185">Reference proteome</keyword>